<dbReference type="Proteomes" id="UP000658390">
    <property type="component" value="Unassembled WGS sequence"/>
</dbReference>
<dbReference type="InterPro" id="IPR005053">
    <property type="entry name" value="MobA_MobL"/>
</dbReference>
<sequence>MRGKSKTKNIRSKSLAIYHCTTKPIARSAGRSAVAAAAYRAGEELVDQRTGLVHDYTKKGGVVSAEIIAPDGSSADRSTLWNAAESAEKRKDSRTAREWLVALPAELDAGQRRELAVSFGTQLASRYGVAVDVALHEPDREGDNRNHHAHILTTTRQVSRGAAGELVMGDKASIELSDKKRRELGLGSAADEVKAIRQLWEQAANRALERAGSGERIDGRSLKDQGLDREATTHLGPVASEMERRGRISDRGDGNRQAQANNTARASLSAQVIDLGVERKRREGMRHEAAQERKQALMWGNMTSGQLAGEISRIRPPSLRDAVDRDRDVQKAHRDAAALRERFAEARRVEVLAQQRAVEWREAHPLRAKLRDLGWKWEPLEKLAATEAKNRAQWQSTEPEMVRADEHAKQVQASAWSRVEREQAPALGQVAHLEKLRAEKLRKEQSEQRLERAADHFVKEFKAVAIKRAGKASGYGDSGKQWQSLPDVQKANIERFNAMDKPRQAVHLAEIRATMRQHFRDNPKALEQERQTLRQKSRGMER</sequence>
<evidence type="ECO:0000256" key="1">
    <source>
        <dbReference type="ARBA" id="ARBA00010873"/>
    </source>
</evidence>
<feature type="region of interest" description="Disordered" evidence="3">
    <location>
        <begin position="516"/>
        <end position="542"/>
    </location>
</feature>
<feature type="compositionally biased region" description="Basic and acidic residues" evidence="3">
    <location>
        <begin position="241"/>
        <end position="254"/>
    </location>
</feature>
<comment type="caution">
    <text evidence="6">The sequence shown here is derived from an EMBL/GenBank/DDBJ whole genome shotgun (WGS) entry which is preliminary data.</text>
</comment>
<dbReference type="Gene3D" id="3.30.930.30">
    <property type="match status" value="1"/>
</dbReference>
<dbReference type="Pfam" id="PF03389">
    <property type="entry name" value="MobA_MobL"/>
    <property type="match status" value="1"/>
</dbReference>
<feature type="compositionally biased region" description="Basic and acidic residues" evidence="3">
    <location>
        <begin position="518"/>
        <end position="542"/>
    </location>
</feature>
<evidence type="ECO:0000259" key="4">
    <source>
        <dbReference type="Pfam" id="PF03389"/>
    </source>
</evidence>
<dbReference type="EMBL" id="JAEKCZ010000052">
    <property type="protein sequence ID" value="MBJ2260085.1"/>
    <property type="molecule type" value="Genomic_DNA"/>
</dbReference>
<evidence type="ECO:0000256" key="2">
    <source>
        <dbReference type="ARBA" id="ARBA00022971"/>
    </source>
</evidence>
<accession>A0A8I1KAN4</accession>
<name>A0A8I1KAN4_9PSED</name>
<dbReference type="AlphaFoldDB" id="A0A8I1KAN4"/>
<evidence type="ECO:0000313" key="5">
    <source>
        <dbReference type="EMBL" id="MBJ2260085.1"/>
    </source>
</evidence>
<evidence type="ECO:0000313" key="6">
    <source>
        <dbReference type="EMBL" id="MBJ2260086.1"/>
    </source>
</evidence>
<reference evidence="6" key="1">
    <citation type="submission" date="2020-12" db="EMBL/GenBank/DDBJ databases">
        <title>Antibiotic resistance and phylogeny of Pseudomonas spp. isolated over three decades from chicken meat in the Norwegian food chain.</title>
        <authorList>
            <person name="Moen B."/>
        </authorList>
    </citation>
    <scope>NUCLEOTIDE SEQUENCE</scope>
    <source>
        <strain evidence="6">MF6762</strain>
    </source>
</reference>
<evidence type="ECO:0000256" key="3">
    <source>
        <dbReference type="SAM" id="MobiDB-lite"/>
    </source>
</evidence>
<organism evidence="6 7">
    <name type="scientific">Pseudomonas psychrophila</name>
    <dbReference type="NCBI Taxonomy" id="122355"/>
    <lineage>
        <taxon>Bacteria</taxon>
        <taxon>Pseudomonadati</taxon>
        <taxon>Pseudomonadota</taxon>
        <taxon>Gammaproteobacteria</taxon>
        <taxon>Pseudomonadales</taxon>
        <taxon>Pseudomonadaceae</taxon>
        <taxon>Pseudomonas</taxon>
    </lineage>
</organism>
<gene>
    <name evidence="5" type="ORF">JFT45_26720</name>
    <name evidence="6" type="ORF">JFT45_26725</name>
</gene>
<keyword evidence="2" id="KW-0184">Conjugation</keyword>
<protein>
    <submittedName>
        <fullName evidence="6">MobA/MobL family protein</fullName>
    </submittedName>
</protein>
<dbReference type="EMBL" id="JAEKCZ010000052">
    <property type="protein sequence ID" value="MBJ2260086.1"/>
    <property type="molecule type" value="Genomic_DNA"/>
</dbReference>
<feature type="domain" description="MobA/MobL protein" evidence="4">
    <location>
        <begin position="31"/>
        <end position="245"/>
    </location>
</feature>
<feature type="region of interest" description="Disordered" evidence="3">
    <location>
        <begin position="231"/>
        <end position="266"/>
    </location>
</feature>
<evidence type="ECO:0000313" key="7">
    <source>
        <dbReference type="Proteomes" id="UP000658390"/>
    </source>
</evidence>
<proteinExistence type="inferred from homology"/>
<comment type="similarity">
    <text evidence="1">Belongs to the MobA/MobL family.</text>
</comment>
<feature type="compositionally biased region" description="Low complexity" evidence="3">
    <location>
        <begin position="255"/>
        <end position="266"/>
    </location>
</feature>
<dbReference type="NCBIfam" id="NF041496">
    <property type="entry name" value="MobQ"/>
    <property type="match status" value="1"/>
</dbReference>